<keyword evidence="2" id="KW-1185">Reference proteome</keyword>
<evidence type="ECO:0000313" key="2">
    <source>
        <dbReference type="Proteomes" id="UP000219573"/>
    </source>
</evidence>
<dbReference type="OrthoDB" id="1684493at2"/>
<accession>A0A285HFP1</accession>
<gene>
    <name evidence="1" type="ORF">SAMN06265827_11732</name>
</gene>
<dbReference type="InterPro" id="IPR018540">
    <property type="entry name" value="Spo0E-like"/>
</dbReference>
<dbReference type="RefSeq" id="WP_097018332.1">
    <property type="nucleotide sequence ID" value="NZ_OBDZ01000017.1"/>
</dbReference>
<dbReference type="Pfam" id="PF09388">
    <property type="entry name" value="SpoOE-like"/>
    <property type="match status" value="1"/>
</dbReference>
<organism evidence="1 2">
    <name type="scientific">Orenia metallireducens</name>
    <dbReference type="NCBI Taxonomy" id="1413210"/>
    <lineage>
        <taxon>Bacteria</taxon>
        <taxon>Bacillati</taxon>
        <taxon>Bacillota</taxon>
        <taxon>Clostridia</taxon>
        <taxon>Halanaerobiales</taxon>
        <taxon>Halobacteroidaceae</taxon>
        <taxon>Orenia</taxon>
    </lineage>
</organism>
<protein>
    <submittedName>
        <fullName evidence="1">Spo0E like sporulation regulatory protein</fullName>
    </submittedName>
</protein>
<sequence length="61" mass="7375">MIKMEITKIIKDKIEKLREELRLSKLEYDSYHPKVVQLSLELDALINIYTKFYNTGLYFYA</sequence>
<proteinExistence type="predicted"/>
<dbReference type="AlphaFoldDB" id="A0A285HFP1"/>
<dbReference type="Proteomes" id="UP000219573">
    <property type="component" value="Unassembled WGS sequence"/>
</dbReference>
<dbReference type="InterPro" id="IPR036638">
    <property type="entry name" value="HLH_DNA-bd_sf"/>
</dbReference>
<dbReference type="Gene3D" id="4.10.280.10">
    <property type="entry name" value="Helix-loop-helix DNA-binding domain"/>
    <property type="match status" value="1"/>
</dbReference>
<evidence type="ECO:0000313" key="1">
    <source>
        <dbReference type="EMBL" id="SNY33531.1"/>
    </source>
</evidence>
<dbReference type="InterPro" id="IPR037208">
    <property type="entry name" value="Spo0E-like_sf"/>
</dbReference>
<name>A0A285HFP1_9FIRM</name>
<dbReference type="GO" id="GO:0046983">
    <property type="term" value="F:protein dimerization activity"/>
    <property type="evidence" value="ECO:0007669"/>
    <property type="project" value="InterPro"/>
</dbReference>
<dbReference type="EMBL" id="OBDZ01000017">
    <property type="protein sequence ID" value="SNY33531.1"/>
    <property type="molecule type" value="Genomic_DNA"/>
</dbReference>
<reference evidence="2" key="1">
    <citation type="submission" date="2017-09" db="EMBL/GenBank/DDBJ databases">
        <authorList>
            <person name="Varghese N."/>
            <person name="Submissions S."/>
        </authorList>
    </citation>
    <scope>NUCLEOTIDE SEQUENCE [LARGE SCALE GENOMIC DNA]</scope>
    <source>
        <strain evidence="2">MSL47</strain>
    </source>
</reference>
<dbReference type="GO" id="GO:0043937">
    <property type="term" value="P:regulation of sporulation"/>
    <property type="evidence" value="ECO:0007669"/>
    <property type="project" value="InterPro"/>
</dbReference>
<dbReference type="SUPFAM" id="SSF140500">
    <property type="entry name" value="BAS1536-like"/>
    <property type="match status" value="1"/>
</dbReference>